<evidence type="ECO:0000313" key="2">
    <source>
        <dbReference type="EMBL" id="ORY97441.1"/>
    </source>
</evidence>
<comment type="caution">
    <text evidence="2">The sequence shown here is derived from an EMBL/GenBank/DDBJ whole genome shotgun (WGS) entry which is preliminary data.</text>
</comment>
<reference evidence="2 3" key="1">
    <citation type="submission" date="2016-07" db="EMBL/GenBank/DDBJ databases">
        <title>Pervasive Adenine N6-methylation of Active Genes in Fungi.</title>
        <authorList>
            <consortium name="DOE Joint Genome Institute"/>
            <person name="Mondo S.J."/>
            <person name="Dannebaum R.O."/>
            <person name="Kuo R.C."/>
            <person name="Labutti K."/>
            <person name="Haridas S."/>
            <person name="Kuo A."/>
            <person name="Salamov A."/>
            <person name="Ahrendt S.R."/>
            <person name="Lipzen A."/>
            <person name="Sullivan W."/>
            <person name="Andreopoulos W.B."/>
            <person name="Clum A."/>
            <person name="Lindquist E."/>
            <person name="Daum C."/>
            <person name="Ramamoorthy G.K."/>
            <person name="Gryganskyi A."/>
            <person name="Culley D."/>
            <person name="Magnuson J.K."/>
            <person name="James T.Y."/>
            <person name="O'Malley M.A."/>
            <person name="Stajich J.E."/>
            <person name="Spatafora J.W."/>
            <person name="Visel A."/>
            <person name="Grigoriev I.V."/>
        </authorList>
    </citation>
    <scope>NUCLEOTIDE SEQUENCE [LARGE SCALE GENOMIC DNA]</scope>
    <source>
        <strain evidence="2 3">NRRL 2496</strain>
    </source>
</reference>
<gene>
    <name evidence="2" type="ORF">BCR43DRAFT_489776</name>
</gene>
<dbReference type="InParanoid" id="A0A1X2HET4"/>
<feature type="region of interest" description="Disordered" evidence="1">
    <location>
        <begin position="137"/>
        <end position="186"/>
    </location>
</feature>
<feature type="region of interest" description="Disordered" evidence="1">
    <location>
        <begin position="1"/>
        <end position="30"/>
    </location>
</feature>
<keyword evidence="3" id="KW-1185">Reference proteome</keyword>
<name>A0A1X2HET4_SYNRA</name>
<dbReference type="STRING" id="13706.A0A1X2HET4"/>
<accession>A0A1X2HET4</accession>
<dbReference type="Proteomes" id="UP000242180">
    <property type="component" value="Unassembled WGS sequence"/>
</dbReference>
<dbReference type="AlphaFoldDB" id="A0A1X2HET4"/>
<evidence type="ECO:0000313" key="3">
    <source>
        <dbReference type="Proteomes" id="UP000242180"/>
    </source>
</evidence>
<feature type="compositionally biased region" description="Basic and acidic residues" evidence="1">
    <location>
        <begin position="1"/>
        <end position="10"/>
    </location>
</feature>
<protein>
    <submittedName>
        <fullName evidence="2">Uncharacterized protein</fullName>
    </submittedName>
</protein>
<feature type="non-terminal residue" evidence="2">
    <location>
        <position position="1"/>
    </location>
</feature>
<proteinExistence type="predicted"/>
<dbReference type="EMBL" id="MCGN01000004">
    <property type="protein sequence ID" value="ORY97441.1"/>
    <property type="molecule type" value="Genomic_DNA"/>
</dbReference>
<dbReference type="OMA" id="CDAQWCL"/>
<dbReference type="OrthoDB" id="2271291at2759"/>
<sequence length="532" mass="59152">MNERIKENPPTKKSTSFLASMPNEKKRKRPPCDAQWCLDNINDLSVKSFATAFSMADRVYAHARYKNILAKYAPNEHKKRLLEEHAIWKRSMDEQVFWKDMKRKAALRTTEATCSEVVNTMFTSDAQNLLDSIEASAHQASPTATAETTPGPALAETPEAASSTTPLSSTKQEDARGNEGRDNSRQWALGGTKMANLFKQYRHEIKSQAANKSSFHAECDLQEILALSNILFLAPGQHSDLKMQVFGCQVVDSLCRTAVAQFMDNQNVDFSMEEAGHLAAIVDKVQTGEMSAVDTQVELLLAAKNMVPTKAAVTRGVANLVVKLPLREIVDMDSLGETEMQATYIDPVLAPLFSNPAQNVVLRWANKNEEITDIRPDAVISTVIQSKYGRPLGFGEVKPGNSSTDKHSLCMDTMRLAVLSKDMIGHYGQDTCFAFQVDGFRVSFFMIMQPRQDLYLMVEVATTRFPSSLDTLDVLTTRKNLCTLARVSSCFWKNSGESSIAPLTPARKLPISTLYQMIDKSHHKTVGTTSRY</sequence>
<feature type="compositionally biased region" description="Basic and acidic residues" evidence="1">
    <location>
        <begin position="171"/>
        <end position="184"/>
    </location>
</feature>
<feature type="compositionally biased region" description="Low complexity" evidence="1">
    <location>
        <begin position="140"/>
        <end position="161"/>
    </location>
</feature>
<organism evidence="2 3">
    <name type="scientific">Syncephalastrum racemosum</name>
    <name type="common">Filamentous fungus</name>
    <dbReference type="NCBI Taxonomy" id="13706"/>
    <lineage>
        <taxon>Eukaryota</taxon>
        <taxon>Fungi</taxon>
        <taxon>Fungi incertae sedis</taxon>
        <taxon>Mucoromycota</taxon>
        <taxon>Mucoromycotina</taxon>
        <taxon>Mucoromycetes</taxon>
        <taxon>Mucorales</taxon>
        <taxon>Syncephalastraceae</taxon>
        <taxon>Syncephalastrum</taxon>
    </lineage>
</organism>
<evidence type="ECO:0000256" key="1">
    <source>
        <dbReference type="SAM" id="MobiDB-lite"/>
    </source>
</evidence>